<evidence type="ECO:0000256" key="2">
    <source>
        <dbReference type="ARBA" id="ARBA00022448"/>
    </source>
</evidence>
<keyword evidence="4 7" id="KW-1133">Transmembrane helix</keyword>
<evidence type="ECO:0000256" key="5">
    <source>
        <dbReference type="ARBA" id="ARBA00023136"/>
    </source>
</evidence>
<evidence type="ECO:0000256" key="1">
    <source>
        <dbReference type="ARBA" id="ARBA00004141"/>
    </source>
</evidence>
<protein>
    <submittedName>
        <fullName evidence="8">Uncharacterized protein</fullName>
    </submittedName>
</protein>
<keyword evidence="9" id="KW-1185">Reference proteome</keyword>
<dbReference type="GO" id="GO:0008506">
    <property type="term" value="F:sucrose:proton symporter activity"/>
    <property type="evidence" value="ECO:0007669"/>
    <property type="project" value="TreeGrafter"/>
</dbReference>
<feature type="transmembrane region" description="Helical" evidence="7">
    <location>
        <begin position="35"/>
        <end position="54"/>
    </location>
</feature>
<dbReference type="PANTHER" id="PTHR19432">
    <property type="entry name" value="SUGAR TRANSPORTER"/>
    <property type="match status" value="1"/>
</dbReference>
<keyword evidence="2" id="KW-0813">Transport</keyword>
<evidence type="ECO:0000256" key="7">
    <source>
        <dbReference type="SAM" id="Phobius"/>
    </source>
</evidence>
<comment type="subcellular location">
    <subcellularLocation>
        <location evidence="1">Membrane</location>
        <topology evidence="1">Multi-pass membrane protein</topology>
    </subcellularLocation>
</comment>
<evidence type="ECO:0000256" key="4">
    <source>
        <dbReference type="ARBA" id="ARBA00022989"/>
    </source>
</evidence>
<reference evidence="8 9" key="1">
    <citation type="journal article" date="2018" name="MBio">
        <title>Comparative Genomics Reveals the Core Gene Toolbox for the Fungus-Insect Symbiosis.</title>
        <authorList>
            <person name="Wang Y."/>
            <person name="Stata M."/>
            <person name="Wang W."/>
            <person name="Stajich J.E."/>
            <person name="White M.M."/>
            <person name="Moncalvo J.M."/>
        </authorList>
    </citation>
    <scope>NUCLEOTIDE SEQUENCE [LARGE SCALE GENOMIC DNA]</scope>
    <source>
        <strain evidence="8 9">SC-DP-2</strain>
    </source>
</reference>
<comment type="caution">
    <text evidence="8">The sequence shown here is derived from an EMBL/GenBank/DDBJ whole genome shotgun (WGS) entry which is preliminary data.</text>
</comment>
<feature type="compositionally biased region" description="Polar residues" evidence="6">
    <location>
        <begin position="13"/>
        <end position="26"/>
    </location>
</feature>
<dbReference type="Proteomes" id="UP000245609">
    <property type="component" value="Unassembled WGS sequence"/>
</dbReference>
<dbReference type="GO" id="GO:0005886">
    <property type="term" value="C:plasma membrane"/>
    <property type="evidence" value="ECO:0007669"/>
    <property type="project" value="TreeGrafter"/>
</dbReference>
<evidence type="ECO:0000313" key="8">
    <source>
        <dbReference type="EMBL" id="PVU84981.1"/>
    </source>
</evidence>
<keyword evidence="5 7" id="KW-0472">Membrane</keyword>
<accession>A0A2T9XY13</accession>
<feature type="region of interest" description="Disordered" evidence="6">
    <location>
        <begin position="1"/>
        <end position="31"/>
    </location>
</feature>
<dbReference type="EMBL" id="MBFS01003764">
    <property type="protein sequence ID" value="PVU84981.1"/>
    <property type="molecule type" value="Genomic_DNA"/>
</dbReference>
<proteinExistence type="predicted"/>
<dbReference type="PANTHER" id="PTHR19432:SF35">
    <property type="entry name" value="SOLUTE CARRIER FAMILY 45 MEMBER 3 ISOFORM X1"/>
    <property type="match status" value="1"/>
</dbReference>
<sequence length="85" mass="9306">MEAQVQYSRLDLPTQNQAVHQQTNSARESRPKTSAALLFALTVSFFGIQIVWSVEMGYGTPYLIELGLAKSLVPLVWLAGPLSGI</sequence>
<evidence type="ECO:0000313" key="9">
    <source>
        <dbReference type="Proteomes" id="UP000245609"/>
    </source>
</evidence>
<gene>
    <name evidence="8" type="ORF">BB560_007198</name>
</gene>
<evidence type="ECO:0000256" key="3">
    <source>
        <dbReference type="ARBA" id="ARBA00022692"/>
    </source>
</evidence>
<dbReference type="AlphaFoldDB" id="A0A2T9XY13"/>
<dbReference type="OrthoDB" id="28755at2759"/>
<keyword evidence="3 7" id="KW-0812">Transmembrane</keyword>
<name>A0A2T9XY13_9FUNG</name>
<evidence type="ECO:0000256" key="6">
    <source>
        <dbReference type="SAM" id="MobiDB-lite"/>
    </source>
</evidence>
<organism evidence="8 9">
    <name type="scientific">Smittium megazygosporum</name>
    <dbReference type="NCBI Taxonomy" id="133381"/>
    <lineage>
        <taxon>Eukaryota</taxon>
        <taxon>Fungi</taxon>
        <taxon>Fungi incertae sedis</taxon>
        <taxon>Zoopagomycota</taxon>
        <taxon>Kickxellomycotina</taxon>
        <taxon>Harpellomycetes</taxon>
        <taxon>Harpellales</taxon>
        <taxon>Legeriomycetaceae</taxon>
        <taxon>Smittium</taxon>
    </lineage>
</organism>